<dbReference type="AlphaFoldDB" id="A0A7W6GU37"/>
<sequence length="74" mass="7899">MLQHLARVGSHEKHSAVAEMGTGDLHGDGHAPDHYDLAASLKLAGFPGIEVQRHVGRGCFVRTQTSSVAPDRIT</sequence>
<dbReference type="Proteomes" id="UP000541426">
    <property type="component" value="Unassembled WGS sequence"/>
</dbReference>
<organism evidence="1 2">
    <name type="scientific">Sagittula marina</name>
    <dbReference type="NCBI Taxonomy" id="943940"/>
    <lineage>
        <taxon>Bacteria</taxon>
        <taxon>Pseudomonadati</taxon>
        <taxon>Pseudomonadota</taxon>
        <taxon>Alphaproteobacteria</taxon>
        <taxon>Rhodobacterales</taxon>
        <taxon>Roseobacteraceae</taxon>
        <taxon>Sagittula</taxon>
    </lineage>
</organism>
<evidence type="ECO:0000313" key="2">
    <source>
        <dbReference type="Proteomes" id="UP000541426"/>
    </source>
</evidence>
<protein>
    <submittedName>
        <fullName evidence="1">Uncharacterized protein</fullName>
    </submittedName>
</protein>
<gene>
    <name evidence="1" type="ORF">GGQ68_004123</name>
</gene>
<dbReference type="EMBL" id="JACIEJ010000012">
    <property type="protein sequence ID" value="MBB3987770.1"/>
    <property type="molecule type" value="Genomic_DNA"/>
</dbReference>
<reference evidence="1 2" key="1">
    <citation type="submission" date="2020-08" db="EMBL/GenBank/DDBJ databases">
        <title>Genomic Encyclopedia of Type Strains, Phase IV (KMG-IV): sequencing the most valuable type-strain genomes for metagenomic binning, comparative biology and taxonomic classification.</title>
        <authorList>
            <person name="Goeker M."/>
        </authorList>
    </citation>
    <scope>NUCLEOTIDE SEQUENCE [LARGE SCALE GENOMIC DNA]</scope>
    <source>
        <strain evidence="1 2">DSM 102235</strain>
    </source>
</reference>
<comment type="caution">
    <text evidence="1">The sequence shown here is derived from an EMBL/GenBank/DDBJ whole genome shotgun (WGS) entry which is preliminary data.</text>
</comment>
<name>A0A7W6GU37_9RHOB</name>
<accession>A0A7W6GU37</accession>
<evidence type="ECO:0000313" key="1">
    <source>
        <dbReference type="EMBL" id="MBB3987770.1"/>
    </source>
</evidence>
<keyword evidence="2" id="KW-1185">Reference proteome</keyword>
<proteinExistence type="predicted"/>